<protein>
    <submittedName>
        <fullName evidence="1">Uncharacterized protein</fullName>
    </submittedName>
</protein>
<sequence length="708" mass="73537">MAALAAQAHAQDAGASPCAQEPVFVDTSVGGEARGGALALLPDGAVWVESRLLRESEAAYGVAEVTCDLGTFVKLSGALDVTYDPAELLLTVRPRLDLLPGNTLDLGRSAPSVPGPDATLPLFTVGAQGRVERAEPGSPLSRSLGVQGGVQTGPLSGALDVTVAAQDTEVRTEVQLNGSYEVTPRLTVGAQVFAQRQDNRLSLNNQRISGLRVRWGDQQAYRLPVWTLDLPLDAEVRVRVNGESLPPVRVRAGQLVLRNIALSVPAGTLEVTVLDANGERVEARSYGPGDVVVTARTLAVQAVAGRQGQDGAASVTGVYGVTDRWSVSGEGLWRGRDWEAQLGARYADRQINAGMNVTYRSARPEAAALTGDVTLVRDQWRLGGSVQVTPLNLRASQAGVSVGWADDGTTVSLNAQASPGQAQYRASAAVSRQVNPTLNAAVRAQVSSDAGKVGWQAGVTVTWVPRDTLTVTGAALMDGAQQTAGIEARWKPAPGHELVASGQVSSLPTRSARVGYSFTGPAAVSVAAGTDGAWSVSGRVGAAWVAGRAYLTADDPGPGVLVRVGLPGVPLLVNGARVVSDARGEALVLLAAGTRQVSVTPDFETLPVTVSVREDRRDVTLSGQGAGVVDWTGNFEAFVWVRLLGVDGAPLPYATLDLRGARRTDDEGWVLLPVFGTPQAVAVTLDGAAAAACRVTLTPGVESARCAP</sequence>
<organism evidence="1 2">
    <name type="scientific">Deinococcus sedimenti</name>
    <dbReference type="NCBI Taxonomy" id="1867090"/>
    <lineage>
        <taxon>Bacteria</taxon>
        <taxon>Thermotogati</taxon>
        <taxon>Deinococcota</taxon>
        <taxon>Deinococci</taxon>
        <taxon>Deinococcales</taxon>
        <taxon>Deinococcaceae</taxon>
        <taxon>Deinococcus</taxon>
    </lineage>
</organism>
<dbReference type="Proteomes" id="UP000644548">
    <property type="component" value="Unassembled WGS sequence"/>
</dbReference>
<accession>A0ABQ2S9C8</accession>
<dbReference type="EMBL" id="BMQN01000019">
    <property type="protein sequence ID" value="GGS07384.1"/>
    <property type="molecule type" value="Genomic_DNA"/>
</dbReference>
<dbReference type="Gene3D" id="2.40.160.10">
    <property type="entry name" value="Porin"/>
    <property type="match status" value="1"/>
</dbReference>
<name>A0ABQ2S9C8_9DEIO</name>
<proteinExistence type="predicted"/>
<reference evidence="2" key="1">
    <citation type="journal article" date="2019" name="Int. J. Syst. Evol. Microbiol.">
        <title>The Global Catalogue of Microorganisms (GCM) 10K type strain sequencing project: providing services to taxonomists for standard genome sequencing and annotation.</title>
        <authorList>
            <consortium name="The Broad Institute Genomics Platform"/>
            <consortium name="The Broad Institute Genome Sequencing Center for Infectious Disease"/>
            <person name="Wu L."/>
            <person name="Ma J."/>
        </authorList>
    </citation>
    <scope>NUCLEOTIDE SEQUENCE [LARGE SCALE GENOMIC DNA]</scope>
    <source>
        <strain evidence="2">JCM 31405</strain>
    </source>
</reference>
<evidence type="ECO:0000313" key="1">
    <source>
        <dbReference type="EMBL" id="GGS07384.1"/>
    </source>
</evidence>
<dbReference type="SUPFAM" id="SSF56935">
    <property type="entry name" value="Porins"/>
    <property type="match status" value="1"/>
</dbReference>
<dbReference type="InterPro" id="IPR023614">
    <property type="entry name" value="Porin_dom_sf"/>
</dbReference>
<keyword evidence="2" id="KW-1185">Reference proteome</keyword>
<gene>
    <name evidence="1" type="ORF">GCM10008960_37230</name>
</gene>
<evidence type="ECO:0000313" key="2">
    <source>
        <dbReference type="Proteomes" id="UP000644548"/>
    </source>
</evidence>
<comment type="caution">
    <text evidence="1">The sequence shown here is derived from an EMBL/GenBank/DDBJ whole genome shotgun (WGS) entry which is preliminary data.</text>
</comment>